<evidence type="ECO:0000256" key="1">
    <source>
        <dbReference type="ARBA" id="ARBA00001974"/>
    </source>
</evidence>
<dbReference type="InterPro" id="IPR003953">
    <property type="entry name" value="FAD-dep_OxRdtase_2_FAD-bd"/>
</dbReference>
<evidence type="ECO:0000256" key="2">
    <source>
        <dbReference type="ARBA" id="ARBA00004950"/>
    </source>
</evidence>
<dbReference type="InterPro" id="IPR005288">
    <property type="entry name" value="NadB"/>
</dbReference>
<evidence type="ECO:0000259" key="12">
    <source>
        <dbReference type="Pfam" id="PF00890"/>
    </source>
</evidence>
<dbReference type="HOGENOM" id="CLU_014312_3_0_9"/>
<proteinExistence type="inferred from homology"/>
<reference evidence="13" key="2">
    <citation type="submission" date="2010-03" db="EMBL/GenBank/DDBJ databases">
        <authorList>
            <person name="Pajon A."/>
        </authorList>
    </citation>
    <scope>NUCLEOTIDE SEQUENCE</scope>
    <source>
        <strain evidence="13">Type strain: 18P13</strain>
    </source>
</reference>
<keyword evidence="6" id="KW-0285">Flavoprotein</keyword>
<dbReference type="EC" id="1.4.3.16" evidence="4"/>
<keyword evidence="7" id="KW-0662">Pyridine nucleotide biosynthesis</keyword>
<evidence type="ECO:0000256" key="3">
    <source>
        <dbReference type="ARBA" id="ARBA00008562"/>
    </source>
</evidence>
<dbReference type="Gene3D" id="3.90.700.10">
    <property type="entry name" value="Succinate dehydrogenase/fumarate reductase flavoprotein, catalytic domain"/>
    <property type="match status" value="1"/>
</dbReference>
<dbReference type="InterPro" id="IPR036188">
    <property type="entry name" value="FAD/NAD-bd_sf"/>
</dbReference>
<comment type="catalytic activity">
    <reaction evidence="11">
        <text>L-aspartate + O2 = iminosuccinate + H2O2</text>
        <dbReference type="Rhea" id="RHEA:25876"/>
        <dbReference type="ChEBI" id="CHEBI:15379"/>
        <dbReference type="ChEBI" id="CHEBI:16240"/>
        <dbReference type="ChEBI" id="CHEBI:29991"/>
        <dbReference type="ChEBI" id="CHEBI:77875"/>
        <dbReference type="EC" id="1.4.3.16"/>
    </reaction>
    <physiologicalReaction direction="left-to-right" evidence="11">
        <dbReference type="Rhea" id="RHEA:25877"/>
    </physiologicalReaction>
</comment>
<gene>
    <name evidence="13" type="ordered locus">RUM_07160</name>
</gene>
<keyword evidence="8" id="KW-0274">FAD</keyword>
<dbReference type="OrthoDB" id="9806724at2"/>
<dbReference type="SUPFAM" id="SSF51905">
    <property type="entry name" value="FAD/NAD(P)-binding domain"/>
    <property type="match status" value="1"/>
</dbReference>
<organism evidence="13 14">
    <name type="scientific">Ruminococcus champanellensis (strain DSM 18848 / JCM 17042 / KCTC 15320 / 18P13)</name>
    <dbReference type="NCBI Taxonomy" id="213810"/>
    <lineage>
        <taxon>Bacteria</taxon>
        <taxon>Bacillati</taxon>
        <taxon>Bacillota</taxon>
        <taxon>Clostridia</taxon>
        <taxon>Eubacteriales</taxon>
        <taxon>Oscillospiraceae</taxon>
        <taxon>Ruminococcus</taxon>
    </lineage>
</organism>
<dbReference type="UniPathway" id="UPA00253">
    <property type="reaction ID" value="UER00326"/>
</dbReference>
<sequence>MTNHYDVIIAGGGAAGLYAALNLPASLRVLLICKRELTLCNSALAQGGIAGVYDSPEDDVQLHKQDTLVAGGFKNNTETLSILVNEAAQDIGRIIDLGVEFDRNPDGSLHRTLEGGHSKHRIFHHKDATGFEIVSKLLQTVRTLPNVEILENTLLCGVAKTGTGFSVDTLHEGTYTAFHSHFLLLATGGIGRVYEFTTNSAIATGDGITFAYELGAPIKNLSLVQFHPTAFNNRHTRECFLISEAVRGEGAYLLNAAGERFMQRYDDRLELAPRDVVSHAIILESRRQDSQEFYLDISHKDPEFLKHRFPMIYENLLKQGYDLTTDRIPIFPCQHYLMGGIDVNADSRTALDRLYAAGECSHTGVHGNNRLASNSLLEALVFSRHAAMDIAKHLSEVPDTFEEHSFPHDPDAPPIPQGLRTEIRHIMQHSYFVIPDREAAAAGFERVARIRQMLLEGNYRINADYIEAKSLATVAYLILKEVI</sequence>
<evidence type="ECO:0000256" key="6">
    <source>
        <dbReference type="ARBA" id="ARBA00022630"/>
    </source>
</evidence>
<dbReference type="AlphaFoldDB" id="D4LBB9"/>
<dbReference type="STRING" id="213810.RUM_07160"/>
<dbReference type="PANTHER" id="PTHR42716">
    <property type="entry name" value="L-ASPARTATE OXIDASE"/>
    <property type="match status" value="1"/>
</dbReference>
<comment type="similarity">
    <text evidence="3">Belongs to the FAD-dependent oxidoreductase 2 family. NadB subfamily.</text>
</comment>
<protein>
    <recommendedName>
        <fullName evidence="5">L-aspartate oxidase</fullName>
        <ecNumber evidence="4">1.4.3.16</ecNumber>
    </recommendedName>
    <alternativeName>
        <fullName evidence="10">Quinolinate synthase B</fullName>
    </alternativeName>
</protein>
<dbReference type="InterPro" id="IPR027477">
    <property type="entry name" value="Succ_DH/fumarate_Rdtase_cat_sf"/>
</dbReference>
<accession>D4LBB9</accession>
<dbReference type="PANTHER" id="PTHR42716:SF2">
    <property type="entry name" value="L-ASPARTATE OXIDASE, CHLOROPLASTIC"/>
    <property type="match status" value="1"/>
</dbReference>
<evidence type="ECO:0000256" key="10">
    <source>
        <dbReference type="ARBA" id="ARBA00030386"/>
    </source>
</evidence>
<evidence type="ECO:0000256" key="7">
    <source>
        <dbReference type="ARBA" id="ARBA00022642"/>
    </source>
</evidence>
<dbReference type="PATRIC" id="fig|213810.4.peg.608"/>
<feature type="domain" description="FAD-dependent oxidoreductase 2 FAD-binding" evidence="12">
    <location>
        <begin position="6"/>
        <end position="376"/>
    </location>
</feature>
<keyword evidence="14" id="KW-1185">Reference proteome</keyword>
<dbReference type="GO" id="GO:0008734">
    <property type="term" value="F:L-aspartate oxidase activity"/>
    <property type="evidence" value="ECO:0007669"/>
    <property type="project" value="UniProtKB-EC"/>
</dbReference>
<evidence type="ECO:0000256" key="9">
    <source>
        <dbReference type="ARBA" id="ARBA00023002"/>
    </source>
</evidence>
<reference evidence="13" key="1">
    <citation type="submission" date="2010-03" db="EMBL/GenBank/DDBJ databases">
        <title>The genome sequence of Ruminococcus sp. 18P13.</title>
        <authorList>
            <consortium name="metaHIT consortium -- http://www.metahit.eu/"/>
            <person name="Pajon A."/>
            <person name="Turner K."/>
            <person name="Parkhill J."/>
            <person name="Bernalier A."/>
        </authorList>
    </citation>
    <scope>NUCLEOTIDE SEQUENCE [LARGE SCALE GENOMIC DNA]</scope>
    <source>
        <strain evidence="13">Type strain: 18P13</strain>
    </source>
</reference>
<comment type="pathway">
    <text evidence="2">Cofactor biosynthesis; NAD(+) biosynthesis; iminoaspartate from L-aspartate (oxidase route): step 1/1.</text>
</comment>
<dbReference type="BioCyc" id="RCHA213810:RUM_RS03445-MONOMER"/>
<dbReference type="PRINTS" id="PR00368">
    <property type="entry name" value="FADPNR"/>
</dbReference>
<evidence type="ECO:0000256" key="8">
    <source>
        <dbReference type="ARBA" id="ARBA00022827"/>
    </source>
</evidence>
<dbReference type="KEGG" id="rch:RUM_07160"/>
<dbReference type="Pfam" id="PF00890">
    <property type="entry name" value="FAD_binding_2"/>
    <property type="match status" value="1"/>
</dbReference>
<evidence type="ECO:0000313" key="13">
    <source>
        <dbReference type="EMBL" id="CBL16914.1"/>
    </source>
</evidence>
<dbReference type="SUPFAM" id="SSF56425">
    <property type="entry name" value="Succinate dehydrogenase/fumarate reductase flavoprotein, catalytic domain"/>
    <property type="match status" value="1"/>
</dbReference>
<evidence type="ECO:0000256" key="11">
    <source>
        <dbReference type="ARBA" id="ARBA00048305"/>
    </source>
</evidence>
<evidence type="ECO:0000256" key="5">
    <source>
        <dbReference type="ARBA" id="ARBA00021901"/>
    </source>
</evidence>
<dbReference type="FunFam" id="3.90.700.10:FF:000002">
    <property type="entry name" value="L-aspartate oxidase"/>
    <property type="match status" value="1"/>
</dbReference>
<dbReference type="RefSeq" id="WP_015557821.1">
    <property type="nucleotide sequence ID" value="NC_021039.1"/>
</dbReference>
<dbReference type="GO" id="GO:0034628">
    <property type="term" value="P:'de novo' NAD+ biosynthetic process from L-aspartate"/>
    <property type="evidence" value="ECO:0007669"/>
    <property type="project" value="TreeGrafter"/>
</dbReference>
<evidence type="ECO:0000256" key="4">
    <source>
        <dbReference type="ARBA" id="ARBA00012173"/>
    </source>
</evidence>
<dbReference type="Proteomes" id="UP000007054">
    <property type="component" value="Chromosome"/>
</dbReference>
<name>D4LBB9_RUMC1</name>
<evidence type="ECO:0000313" key="14">
    <source>
        <dbReference type="Proteomes" id="UP000007054"/>
    </source>
</evidence>
<dbReference type="GO" id="GO:0033765">
    <property type="term" value="F:steroid dehydrogenase activity, acting on the CH-CH group of donors"/>
    <property type="evidence" value="ECO:0007669"/>
    <property type="project" value="UniProtKB-ARBA"/>
</dbReference>
<comment type="cofactor">
    <cofactor evidence="1">
        <name>FAD</name>
        <dbReference type="ChEBI" id="CHEBI:57692"/>
    </cofactor>
</comment>
<dbReference type="GeneID" id="83155511"/>
<keyword evidence="9 13" id="KW-0560">Oxidoreductase</keyword>
<dbReference type="Gene3D" id="3.50.50.60">
    <property type="entry name" value="FAD/NAD(P)-binding domain"/>
    <property type="match status" value="1"/>
</dbReference>
<dbReference type="EMBL" id="FP929052">
    <property type="protein sequence ID" value="CBL16914.1"/>
    <property type="molecule type" value="Genomic_DNA"/>
</dbReference>